<dbReference type="PRINTS" id="PR00455">
    <property type="entry name" value="HTHTETR"/>
</dbReference>
<dbReference type="PDBsum" id="3KNW"/>
<dbReference type="RefSeq" id="WP_004929123.1">
    <property type="nucleotide sequence ID" value="NC_005966.1"/>
</dbReference>
<dbReference type="Pfam" id="PF00440">
    <property type="entry name" value="TetR_N"/>
    <property type="match status" value="1"/>
</dbReference>
<keyword evidence="8" id="KW-0002">3D-structure</keyword>
<dbReference type="InterPro" id="IPR001647">
    <property type="entry name" value="HTH_TetR"/>
</dbReference>
<evidence type="ECO:0000256" key="1">
    <source>
        <dbReference type="ARBA" id="ARBA00023015"/>
    </source>
</evidence>
<dbReference type="HOGENOM" id="CLU_069356_28_1_6"/>
<proteinExistence type="evidence at protein level"/>
<dbReference type="PANTHER" id="PTHR47506">
    <property type="entry name" value="TRANSCRIPTIONAL REGULATORY PROTEIN"/>
    <property type="match status" value="1"/>
</dbReference>
<dbReference type="EvolutionaryTrace" id="Q6F8X8"/>
<protein>
    <submittedName>
        <fullName evidence="6">Putative transcriptional regulator (TetR/AcrR family)</fullName>
    </submittedName>
</protein>
<dbReference type="OrthoDB" id="4541465at2"/>
<dbReference type="GO" id="GO:0003677">
    <property type="term" value="F:DNA binding"/>
    <property type="evidence" value="ECO:0007669"/>
    <property type="project" value="UniProtKB-UniRule"/>
</dbReference>
<keyword evidence="1" id="KW-0805">Transcription regulation</keyword>
<dbReference type="InterPro" id="IPR011075">
    <property type="entry name" value="TetR_C"/>
</dbReference>
<evidence type="ECO:0000256" key="3">
    <source>
        <dbReference type="ARBA" id="ARBA00023163"/>
    </source>
</evidence>
<evidence type="ECO:0000259" key="5">
    <source>
        <dbReference type="PROSITE" id="PS50977"/>
    </source>
</evidence>
<sequence>MTTHQVKKSEAKRQHILDSGFHLVLRKGFVGVGLQEILKTSGVPKGSFYHYFESKEAFGCELLKHYISDYQIRLNQLWTTETSARDKLMNYLQCWVKDPATEQSWAESCLIVKMAAEVADLSEDMRLIMNDGVKRLIARMADLIRIGQQEGSIQTSVVPDVLAQVIYQMYLGAALLSKLYKHKAPLFQALESTKMMLDGCNHVQQDKNQ</sequence>
<dbReference type="Pfam" id="PF16925">
    <property type="entry name" value="TetR_C_13"/>
    <property type="match status" value="1"/>
</dbReference>
<gene>
    <name evidence="6" type="ordered locus">ACIAD2740</name>
</gene>
<evidence type="ECO:0000256" key="2">
    <source>
        <dbReference type="ARBA" id="ARBA00023125"/>
    </source>
</evidence>
<dbReference type="SMR" id="Q6F8X8"/>
<dbReference type="Gene3D" id="1.10.357.10">
    <property type="entry name" value="Tetracycline Repressor, domain 2"/>
    <property type="match status" value="1"/>
</dbReference>
<feature type="domain" description="HTH tetR-type" evidence="5">
    <location>
        <begin position="10"/>
        <end position="70"/>
    </location>
</feature>
<keyword evidence="3" id="KW-0804">Transcription</keyword>
<evidence type="ECO:0000313" key="6">
    <source>
        <dbReference type="EMBL" id="CAG69487.1"/>
    </source>
</evidence>
<name>Q6F8X8_ACIAD</name>
<feature type="DNA-binding region" description="H-T-H motif" evidence="4">
    <location>
        <begin position="33"/>
        <end position="52"/>
    </location>
</feature>
<evidence type="ECO:0007829" key="8">
    <source>
        <dbReference type="PDB" id="3KNW"/>
    </source>
</evidence>
<dbReference type="InterPro" id="IPR009057">
    <property type="entry name" value="Homeodomain-like_sf"/>
</dbReference>
<dbReference type="STRING" id="202950.GCA_001485005_02376"/>
<reference evidence="6 7" key="1">
    <citation type="journal article" date="2004" name="Nucleic Acids Res.">
        <title>Unique features revealed by the genome sequence of Acinetobacter sp. ADP1, a versatile and naturally transformation competent bacterium.</title>
        <authorList>
            <person name="Barbe V."/>
            <person name="Vallenet D."/>
            <person name="Fonknechten N."/>
            <person name="Kreimeyer A."/>
            <person name="Oztas S."/>
            <person name="Labarre L."/>
            <person name="Cruveiller S."/>
            <person name="Robert C."/>
            <person name="Duprat S."/>
            <person name="Wincker P."/>
            <person name="Ornston L.N."/>
            <person name="Weissenbach J."/>
            <person name="Marliere P."/>
            <person name="Cohen G.N."/>
            <person name="Medigue C."/>
        </authorList>
    </citation>
    <scope>NUCLEOTIDE SEQUENCE [LARGE SCALE GENOMIC DNA]</scope>
    <source>
        <strain evidence="7">ATCC 33305 / BD413 / ADP1</strain>
    </source>
</reference>
<dbReference type="KEGG" id="aci:ACIAD2740"/>
<dbReference type="Proteomes" id="UP000000430">
    <property type="component" value="Chromosome"/>
</dbReference>
<evidence type="ECO:0000313" key="7">
    <source>
        <dbReference type="Proteomes" id="UP000000430"/>
    </source>
</evidence>
<dbReference type="PDB" id="3KNW">
    <property type="method" value="X-ray"/>
    <property type="resolution" value="2.45 A"/>
    <property type="chains" value="A/B=2-209"/>
</dbReference>
<dbReference type="BioCyc" id="ASP62977:ACIAD_RS12420-MONOMER"/>
<keyword evidence="2 4" id="KW-0238">DNA-binding</keyword>
<reference evidence="8" key="2">
    <citation type="submission" date="2009-11" db="PDB data bank">
        <title>Crystal structure of a putative transcriptional regulator (TetR/AcrR family member) from putative transcriptional regulator (TetR/AcrR family).</title>
        <authorList>
            <person name="Nocek B."/>
            <person name="Bigelow L."/>
            <person name="Cobb G."/>
            <person name="Joachimiak A."/>
        </authorList>
    </citation>
    <scope>X-RAY CRYSTALLOGRAPHY (2.45 ANGSTROMS) OF 2-209</scope>
</reference>
<dbReference type="PANTHER" id="PTHR47506:SF6">
    <property type="entry name" value="HTH-TYPE TRANSCRIPTIONAL REPRESSOR NEMR"/>
    <property type="match status" value="1"/>
</dbReference>
<accession>Q6F8X8</accession>
<dbReference type="eggNOG" id="COG1309">
    <property type="taxonomic scope" value="Bacteria"/>
</dbReference>
<dbReference type="PROSITE" id="PS50977">
    <property type="entry name" value="HTH_TETR_2"/>
    <property type="match status" value="1"/>
</dbReference>
<evidence type="ECO:0000256" key="4">
    <source>
        <dbReference type="PROSITE-ProRule" id="PRU00335"/>
    </source>
</evidence>
<dbReference type="SUPFAM" id="SSF46689">
    <property type="entry name" value="Homeodomain-like"/>
    <property type="match status" value="1"/>
</dbReference>
<dbReference type="GeneID" id="45235001"/>
<dbReference type="EMBL" id="CR543861">
    <property type="protein sequence ID" value="CAG69487.1"/>
    <property type="molecule type" value="Genomic_DNA"/>
</dbReference>
<organism evidence="6 7">
    <name type="scientific">Acinetobacter baylyi (strain ATCC 33305 / BD413 / ADP1)</name>
    <dbReference type="NCBI Taxonomy" id="62977"/>
    <lineage>
        <taxon>Bacteria</taxon>
        <taxon>Pseudomonadati</taxon>
        <taxon>Pseudomonadota</taxon>
        <taxon>Gammaproteobacteria</taxon>
        <taxon>Moraxellales</taxon>
        <taxon>Moraxellaceae</taxon>
        <taxon>Acinetobacter</taxon>
    </lineage>
</organism>
<dbReference type="SUPFAM" id="SSF48498">
    <property type="entry name" value="Tetracyclin repressor-like, C-terminal domain"/>
    <property type="match status" value="1"/>
</dbReference>
<dbReference type="InterPro" id="IPR036271">
    <property type="entry name" value="Tet_transcr_reg_TetR-rel_C_sf"/>
</dbReference>
<dbReference type="AlphaFoldDB" id="Q6F8X8"/>